<feature type="region of interest" description="Disordered" evidence="11">
    <location>
        <begin position="41"/>
        <end position="61"/>
    </location>
</feature>
<evidence type="ECO:0000256" key="6">
    <source>
        <dbReference type="ARBA" id="ARBA00022490"/>
    </source>
</evidence>
<evidence type="ECO:0000256" key="4">
    <source>
        <dbReference type="ARBA" id="ARBA00016507"/>
    </source>
</evidence>
<comment type="caution">
    <text evidence="13">The sequence shown here is derived from an EMBL/GenBank/DDBJ whole genome shotgun (WGS) entry which is preliminary data.</text>
</comment>
<keyword evidence="5" id="KW-0813">Transport</keyword>
<dbReference type="Gene3D" id="3.30.2320.30">
    <property type="entry name" value="ATP synthase, E subunit, C-terminal"/>
    <property type="match status" value="1"/>
</dbReference>
<organism evidence="13 14">
    <name type="scientific">Shewanella gelidii</name>
    <dbReference type="NCBI Taxonomy" id="1642821"/>
    <lineage>
        <taxon>Bacteria</taxon>
        <taxon>Pseudomonadati</taxon>
        <taxon>Pseudomonadota</taxon>
        <taxon>Gammaproteobacteria</taxon>
        <taxon>Alteromonadales</taxon>
        <taxon>Shewanellaceae</taxon>
        <taxon>Shewanella</taxon>
    </lineage>
</organism>
<dbReference type="InterPro" id="IPR000563">
    <property type="entry name" value="Flag_FliH"/>
</dbReference>
<sequence length="337" mass="37536">MSTKAPQQEHSTEAFEADVSFAHWQLPDVTQDAIESPANLFGKKANHPEVEKQEQESVLPPTMAQIEDIRAQAEAEGFEQGQQEGYQNGLEKGRLEGLEQGHLQGLEQGQQQGYEQGIAEAQTQLEQLSQLIEQFQQPLAILDSQIELELLNLVSGLSRAVIGHELKTSPEHILAALRQGVDSLPIKEQQVTIRLHPQDAQLVEELYSEEQLQRNLWKIELDPSLSQGDCIVDSQRSRVDVTLETRMRSIFEQVAQQQSQLESQIQQQEKALEQSQPSAASKSDIQNPQVGPSETEQAIIDQRAEPSVQVSLEPTVDPEPARHQGDQDAESPTPTTD</sequence>
<dbReference type="Pfam" id="PF02108">
    <property type="entry name" value="FliH"/>
    <property type="match status" value="1"/>
</dbReference>
<dbReference type="GO" id="GO:0015031">
    <property type="term" value="P:protein transport"/>
    <property type="evidence" value="ECO:0007669"/>
    <property type="project" value="UniProtKB-KW"/>
</dbReference>
<evidence type="ECO:0000313" key="14">
    <source>
        <dbReference type="Proteomes" id="UP000613743"/>
    </source>
</evidence>
<feature type="compositionally biased region" description="Polar residues" evidence="11">
    <location>
        <begin position="273"/>
        <end position="296"/>
    </location>
</feature>
<dbReference type="GO" id="GO:0071973">
    <property type="term" value="P:bacterial-type flagellum-dependent cell motility"/>
    <property type="evidence" value="ECO:0007669"/>
    <property type="project" value="InterPro"/>
</dbReference>
<dbReference type="PANTHER" id="PTHR34982">
    <property type="entry name" value="YOP PROTEINS TRANSLOCATION PROTEIN L"/>
    <property type="match status" value="1"/>
</dbReference>
<evidence type="ECO:0000256" key="1">
    <source>
        <dbReference type="ARBA" id="ARBA00003041"/>
    </source>
</evidence>
<keyword evidence="13" id="KW-0282">Flagellum</keyword>
<dbReference type="InterPro" id="IPR018035">
    <property type="entry name" value="Flagellar_FliH/T3SS_HrpE"/>
</dbReference>
<comment type="function">
    <text evidence="1">Needed for flagellar regrowth and assembly.</text>
</comment>
<feature type="region of interest" description="Disordered" evidence="11">
    <location>
        <begin position="265"/>
        <end position="337"/>
    </location>
</feature>
<keyword evidence="7" id="KW-1005">Bacterial flagellum biogenesis</keyword>
<evidence type="ECO:0000256" key="9">
    <source>
        <dbReference type="ARBA" id="ARBA00023225"/>
    </source>
</evidence>
<evidence type="ECO:0000256" key="2">
    <source>
        <dbReference type="ARBA" id="ARBA00004496"/>
    </source>
</evidence>
<dbReference type="RefSeq" id="WP_188916778.1">
    <property type="nucleotide sequence ID" value="NZ_BMPZ01000001.1"/>
</dbReference>
<evidence type="ECO:0000256" key="10">
    <source>
        <dbReference type="SAM" id="Coils"/>
    </source>
</evidence>
<dbReference type="GO" id="GO:0044781">
    <property type="term" value="P:bacterial-type flagellum organization"/>
    <property type="evidence" value="ECO:0007669"/>
    <property type="project" value="UniProtKB-KW"/>
</dbReference>
<feature type="coiled-coil region" evidence="10">
    <location>
        <begin position="111"/>
        <end position="138"/>
    </location>
</feature>
<keyword evidence="6" id="KW-0963">Cytoplasm</keyword>
<keyword evidence="13" id="KW-0966">Cell projection</keyword>
<dbReference type="NCBIfam" id="NF004267">
    <property type="entry name" value="PRK05687.1-3"/>
    <property type="match status" value="1"/>
</dbReference>
<accession>A0A917N5K4</accession>
<evidence type="ECO:0000256" key="5">
    <source>
        <dbReference type="ARBA" id="ARBA00022448"/>
    </source>
</evidence>
<keyword evidence="13" id="KW-0969">Cilium</keyword>
<feature type="compositionally biased region" description="Basic and acidic residues" evidence="11">
    <location>
        <begin position="46"/>
        <end position="55"/>
    </location>
</feature>
<evidence type="ECO:0000256" key="7">
    <source>
        <dbReference type="ARBA" id="ARBA00022795"/>
    </source>
</evidence>
<keyword evidence="9" id="KW-1006">Bacterial flagellum protein export</keyword>
<dbReference type="GO" id="GO:0003774">
    <property type="term" value="F:cytoskeletal motor activity"/>
    <property type="evidence" value="ECO:0007669"/>
    <property type="project" value="InterPro"/>
</dbReference>
<name>A0A917N5K4_9GAMM</name>
<feature type="domain" description="Flagellar assembly protein FliH/Type III secretion system HrpE" evidence="12">
    <location>
        <begin position="124"/>
        <end position="249"/>
    </location>
</feature>
<keyword evidence="14" id="KW-1185">Reference proteome</keyword>
<dbReference type="GO" id="GO:0009288">
    <property type="term" value="C:bacterial-type flagellum"/>
    <property type="evidence" value="ECO:0007669"/>
    <property type="project" value="InterPro"/>
</dbReference>
<dbReference type="InterPro" id="IPR038495">
    <property type="entry name" value="ATPase_E_C"/>
</dbReference>
<dbReference type="EMBL" id="BMPZ01000001">
    <property type="protein sequence ID" value="GGI67534.1"/>
    <property type="molecule type" value="Genomic_DNA"/>
</dbReference>
<dbReference type="NCBIfam" id="NF004270">
    <property type="entry name" value="PRK05687.2-1"/>
    <property type="match status" value="1"/>
</dbReference>
<evidence type="ECO:0000256" key="8">
    <source>
        <dbReference type="ARBA" id="ARBA00022927"/>
    </source>
</evidence>
<dbReference type="GO" id="GO:0005829">
    <property type="term" value="C:cytosol"/>
    <property type="evidence" value="ECO:0007669"/>
    <property type="project" value="TreeGrafter"/>
</dbReference>
<comment type="subcellular location">
    <subcellularLocation>
        <location evidence="2">Cytoplasm</location>
    </subcellularLocation>
</comment>
<dbReference type="SUPFAM" id="SSF160527">
    <property type="entry name" value="V-type ATPase subunit E-like"/>
    <property type="match status" value="1"/>
</dbReference>
<dbReference type="PRINTS" id="PR01003">
    <property type="entry name" value="FLGFLIH"/>
</dbReference>
<dbReference type="InterPro" id="IPR051472">
    <property type="entry name" value="T3SS_Stator/FliH"/>
</dbReference>
<proteinExistence type="inferred from homology"/>
<reference evidence="13" key="1">
    <citation type="journal article" date="2014" name="Int. J. Syst. Evol. Microbiol.">
        <title>Complete genome sequence of Corynebacterium casei LMG S-19264T (=DSM 44701T), isolated from a smear-ripened cheese.</title>
        <authorList>
            <consortium name="US DOE Joint Genome Institute (JGI-PGF)"/>
            <person name="Walter F."/>
            <person name="Albersmeier A."/>
            <person name="Kalinowski J."/>
            <person name="Ruckert C."/>
        </authorList>
    </citation>
    <scope>NUCLEOTIDE SEQUENCE</scope>
    <source>
        <strain evidence="13">JCM 30804</strain>
    </source>
</reference>
<dbReference type="AlphaFoldDB" id="A0A917N5K4"/>
<reference evidence="13" key="2">
    <citation type="submission" date="2020-09" db="EMBL/GenBank/DDBJ databases">
        <authorList>
            <person name="Sun Q."/>
            <person name="Ohkuma M."/>
        </authorList>
    </citation>
    <scope>NUCLEOTIDE SEQUENCE</scope>
    <source>
        <strain evidence="13">JCM 30804</strain>
    </source>
</reference>
<keyword evidence="10" id="KW-0175">Coiled coil</keyword>
<comment type="similarity">
    <text evidence="3">Belongs to the FliH family.</text>
</comment>
<evidence type="ECO:0000256" key="3">
    <source>
        <dbReference type="ARBA" id="ARBA00006602"/>
    </source>
</evidence>
<dbReference type="Proteomes" id="UP000613743">
    <property type="component" value="Unassembled WGS sequence"/>
</dbReference>
<evidence type="ECO:0000313" key="13">
    <source>
        <dbReference type="EMBL" id="GGI67534.1"/>
    </source>
</evidence>
<evidence type="ECO:0000256" key="11">
    <source>
        <dbReference type="SAM" id="MobiDB-lite"/>
    </source>
</evidence>
<gene>
    <name evidence="13" type="primary">fliH</name>
    <name evidence="13" type="ORF">GCM10009332_00920</name>
</gene>
<dbReference type="PANTHER" id="PTHR34982:SF1">
    <property type="entry name" value="FLAGELLAR ASSEMBLY PROTEIN FLIH"/>
    <property type="match status" value="1"/>
</dbReference>
<keyword evidence="8" id="KW-0653">Protein transport</keyword>
<evidence type="ECO:0000259" key="12">
    <source>
        <dbReference type="Pfam" id="PF02108"/>
    </source>
</evidence>
<protein>
    <recommendedName>
        <fullName evidence="4">Flagellar assembly protein FliH</fullName>
    </recommendedName>
</protein>